<sequence length="82" mass="9823">MDQILQRLKKNTKGRLKFDNEHLDDAENAWEKVVWSEETNIEIFGISSTRRVWRKRNADYNPEHHLPVRMEVETFCCGVFLC</sequence>
<evidence type="ECO:0000313" key="1">
    <source>
        <dbReference type="EMBL" id="KAK5892958.1"/>
    </source>
</evidence>
<name>A0AAN8GVX8_9TELE</name>
<dbReference type="GO" id="GO:0003676">
    <property type="term" value="F:nucleic acid binding"/>
    <property type="evidence" value="ECO:0007669"/>
    <property type="project" value="InterPro"/>
</dbReference>
<dbReference type="EMBL" id="JAULUE010002055">
    <property type="protein sequence ID" value="KAK5892958.1"/>
    <property type="molecule type" value="Genomic_DNA"/>
</dbReference>
<dbReference type="InterPro" id="IPR036397">
    <property type="entry name" value="RNaseH_sf"/>
</dbReference>
<reference evidence="1 2" key="1">
    <citation type="journal article" date="2023" name="Mol. Biol. Evol.">
        <title>Genomics of Secondarily Temperate Adaptation in the Only Non-Antarctic Icefish.</title>
        <authorList>
            <person name="Rivera-Colon A.G."/>
            <person name="Rayamajhi N."/>
            <person name="Minhas B.F."/>
            <person name="Madrigal G."/>
            <person name="Bilyk K.T."/>
            <person name="Yoon V."/>
            <person name="Hune M."/>
            <person name="Gregory S."/>
            <person name="Cheng C.H.C."/>
            <person name="Catchen J.M."/>
        </authorList>
    </citation>
    <scope>NUCLEOTIDE SEQUENCE [LARGE SCALE GENOMIC DNA]</scope>
    <source>
        <strain evidence="1">JC2023a</strain>
    </source>
</reference>
<dbReference type="Gene3D" id="3.30.420.10">
    <property type="entry name" value="Ribonuclease H-like superfamily/Ribonuclease H"/>
    <property type="match status" value="1"/>
</dbReference>
<accession>A0AAN8GVX8</accession>
<dbReference type="AlphaFoldDB" id="A0AAN8GVX8"/>
<evidence type="ECO:0000313" key="2">
    <source>
        <dbReference type="Proteomes" id="UP001335648"/>
    </source>
</evidence>
<comment type="caution">
    <text evidence="1">The sequence shown here is derived from an EMBL/GenBank/DDBJ whole genome shotgun (WGS) entry which is preliminary data.</text>
</comment>
<proteinExistence type="predicted"/>
<dbReference type="Proteomes" id="UP001335648">
    <property type="component" value="Unassembled WGS sequence"/>
</dbReference>
<gene>
    <name evidence="1" type="ORF">CesoFtcFv8_013299</name>
</gene>
<protein>
    <submittedName>
        <fullName evidence="1">Uncharacterized protein</fullName>
    </submittedName>
</protein>
<keyword evidence="2" id="KW-1185">Reference proteome</keyword>
<organism evidence="1 2">
    <name type="scientific">Champsocephalus esox</name>
    <name type="common">pike icefish</name>
    <dbReference type="NCBI Taxonomy" id="159716"/>
    <lineage>
        <taxon>Eukaryota</taxon>
        <taxon>Metazoa</taxon>
        <taxon>Chordata</taxon>
        <taxon>Craniata</taxon>
        <taxon>Vertebrata</taxon>
        <taxon>Euteleostomi</taxon>
        <taxon>Actinopterygii</taxon>
        <taxon>Neopterygii</taxon>
        <taxon>Teleostei</taxon>
        <taxon>Neoteleostei</taxon>
        <taxon>Acanthomorphata</taxon>
        <taxon>Eupercaria</taxon>
        <taxon>Perciformes</taxon>
        <taxon>Notothenioidei</taxon>
        <taxon>Channichthyidae</taxon>
        <taxon>Champsocephalus</taxon>
    </lineage>
</organism>